<dbReference type="AlphaFoldDB" id="A0A7J7XHA3"/>
<gene>
    <name evidence="2" type="ORF">mMyoMyo1_011592</name>
</gene>
<organism evidence="2 3">
    <name type="scientific">Myotis myotis</name>
    <name type="common">Greater mouse-eared bat</name>
    <name type="synonym">Vespertilio myotis</name>
    <dbReference type="NCBI Taxonomy" id="51298"/>
    <lineage>
        <taxon>Eukaryota</taxon>
        <taxon>Metazoa</taxon>
        <taxon>Chordata</taxon>
        <taxon>Craniata</taxon>
        <taxon>Vertebrata</taxon>
        <taxon>Euteleostomi</taxon>
        <taxon>Mammalia</taxon>
        <taxon>Eutheria</taxon>
        <taxon>Laurasiatheria</taxon>
        <taxon>Chiroptera</taxon>
        <taxon>Yangochiroptera</taxon>
        <taxon>Vespertilionidae</taxon>
        <taxon>Myotis</taxon>
    </lineage>
</organism>
<proteinExistence type="predicted"/>
<reference evidence="2 3" key="1">
    <citation type="journal article" date="2020" name="Nature">
        <title>Six reference-quality genomes reveal evolution of bat adaptations.</title>
        <authorList>
            <person name="Jebb D."/>
            <person name="Huang Z."/>
            <person name="Pippel M."/>
            <person name="Hughes G.M."/>
            <person name="Lavrichenko K."/>
            <person name="Devanna P."/>
            <person name="Winkler S."/>
            <person name="Jermiin L.S."/>
            <person name="Skirmuntt E.C."/>
            <person name="Katzourakis A."/>
            <person name="Burkitt-Gray L."/>
            <person name="Ray D.A."/>
            <person name="Sullivan K.A.M."/>
            <person name="Roscito J.G."/>
            <person name="Kirilenko B.M."/>
            <person name="Davalos L.M."/>
            <person name="Corthals A.P."/>
            <person name="Power M.L."/>
            <person name="Jones G."/>
            <person name="Ransome R.D."/>
            <person name="Dechmann D.K.N."/>
            <person name="Locatelli A.G."/>
            <person name="Puechmaille S.J."/>
            <person name="Fedrigo O."/>
            <person name="Jarvis E.D."/>
            <person name="Hiller M."/>
            <person name="Vernes S.C."/>
            <person name="Myers E.W."/>
            <person name="Teeling E.C."/>
        </authorList>
    </citation>
    <scope>NUCLEOTIDE SEQUENCE [LARGE SCALE GENOMIC DNA]</scope>
    <source>
        <strain evidence="2">MMyoMyo1</strain>
        <tissue evidence="2">Flight muscle</tissue>
    </source>
</reference>
<dbReference type="EMBL" id="JABWUV010000006">
    <property type="protein sequence ID" value="KAF6349002.1"/>
    <property type="molecule type" value="Genomic_DNA"/>
</dbReference>
<sequence length="189" mass="19307">MREGPKPSALHPCPPAGRTQASPAAPALRPPGEKASPRRQPPGAALPAAAAADGQTPRPTGPWREGGMRANPPPGSLHTHADCGHTKHTPASASQTQGGEAGWQGRWFKIAATASIVSTAQPCPAPRAAFTSAFKYLSGNLSLRKTAEPRTPPTPTPMHTRPLPRPSASEGAPAPASPPSHLGSVPGLL</sequence>
<feature type="compositionally biased region" description="Low complexity" evidence="1">
    <location>
        <begin position="41"/>
        <end position="58"/>
    </location>
</feature>
<protein>
    <submittedName>
        <fullName evidence="2">Uncharacterized protein</fullName>
    </submittedName>
</protein>
<accession>A0A7J7XHA3</accession>
<evidence type="ECO:0000256" key="1">
    <source>
        <dbReference type="SAM" id="MobiDB-lite"/>
    </source>
</evidence>
<name>A0A7J7XHA3_MYOMY</name>
<evidence type="ECO:0000313" key="3">
    <source>
        <dbReference type="Proteomes" id="UP000527355"/>
    </source>
</evidence>
<feature type="compositionally biased region" description="Polar residues" evidence="1">
    <location>
        <begin position="89"/>
        <end position="98"/>
    </location>
</feature>
<feature type="region of interest" description="Disordered" evidence="1">
    <location>
        <begin position="1"/>
        <end position="104"/>
    </location>
</feature>
<feature type="compositionally biased region" description="Low complexity" evidence="1">
    <location>
        <begin position="157"/>
        <end position="174"/>
    </location>
</feature>
<dbReference type="Proteomes" id="UP000527355">
    <property type="component" value="Unassembled WGS sequence"/>
</dbReference>
<comment type="caution">
    <text evidence="2">The sequence shown here is derived from an EMBL/GenBank/DDBJ whole genome shotgun (WGS) entry which is preliminary data.</text>
</comment>
<keyword evidence="3" id="KW-1185">Reference proteome</keyword>
<evidence type="ECO:0000313" key="2">
    <source>
        <dbReference type="EMBL" id="KAF6349002.1"/>
    </source>
</evidence>
<feature type="region of interest" description="Disordered" evidence="1">
    <location>
        <begin position="143"/>
        <end position="189"/>
    </location>
</feature>